<evidence type="ECO:0000313" key="1">
    <source>
        <dbReference type="EMBL" id="MBM3224034.1"/>
    </source>
</evidence>
<gene>
    <name evidence="1" type="ORF">FJZ47_09560</name>
</gene>
<protein>
    <submittedName>
        <fullName evidence="1">Uncharacterized protein</fullName>
    </submittedName>
</protein>
<dbReference type="InterPro" id="IPR049511">
    <property type="entry name" value="PGH-like_rpt"/>
</dbReference>
<comment type="caution">
    <text evidence="1">The sequence shown here is derived from an EMBL/GenBank/DDBJ whole genome shotgun (WGS) entry which is preliminary data.</text>
</comment>
<name>A0A937W251_UNCTE</name>
<dbReference type="Pfam" id="PF17660">
    <property type="entry name" value="BTRD1"/>
    <property type="match status" value="3"/>
</dbReference>
<dbReference type="EMBL" id="VGLS01000246">
    <property type="protein sequence ID" value="MBM3224034.1"/>
    <property type="molecule type" value="Genomic_DNA"/>
</dbReference>
<dbReference type="AlphaFoldDB" id="A0A937W251"/>
<sequence length="305" mass="35630">MTDKPDGTEGFVTFPVALSNYIVRTPDGHRQRIVRGIPQKGQEIEAVPPPPASIVYNGVWRLSSARDIQVHDWDFDDVKHAYDTLWPLGWRLHSLHVYARPVTLPGPITLPGDFTRYTAVWRQSTAAEIQLYARPFAEYKQRYDELWPLGWRLHILQTHVANGQELYTAVWRRSTVAETQVYGASYALYNQRYQALEPLGWRLHLLQAYVVDGKVRYNAVWRQSTLDEKVLYGKSLAEYRQRNNELVQENWRIHILQAYAVDGEVRYNAVWRPGLGSEVQFHAKSYTDFRRKYDELLTLGWRLAK</sequence>
<evidence type="ECO:0000313" key="2">
    <source>
        <dbReference type="Proteomes" id="UP000712673"/>
    </source>
</evidence>
<accession>A0A937W251</accession>
<reference evidence="1" key="1">
    <citation type="submission" date="2019-03" db="EMBL/GenBank/DDBJ databases">
        <title>Lake Tanganyika Metagenome-Assembled Genomes (MAGs).</title>
        <authorList>
            <person name="Tran P."/>
        </authorList>
    </citation>
    <scope>NUCLEOTIDE SEQUENCE</scope>
    <source>
        <strain evidence="1">K_DeepCast_65m_m2_066</strain>
    </source>
</reference>
<dbReference type="Proteomes" id="UP000712673">
    <property type="component" value="Unassembled WGS sequence"/>
</dbReference>
<proteinExistence type="predicted"/>
<organism evidence="1 2">
    <name type="scientific">Tectimicrobiota bacterium</name>
    <dbReference type="NCBI Taxonomy" id="2528274"/>
    <lineage>
        <taxon>Bacteria</taxon>
        <taxon>Pseudomonadati</taxon>
        <taxon>Nitrospinota/Tectimicrobiota group</taxon>
        <taxon>Candidatus Tectimicrobiota</taxon>
    </lineage>
</organism>
<feature type="non-terminal residue" evidence="1">
    <location>
        <position position="305"/>
    </location>
</feature>